<dbReference type="SUPFAM" id="SSF56281">
    <property type="entry name" value="Metallo-hydrolase/oxidoreductase"/>
    <property type="match status" value="1"/>
</dbReference>
<dbReference type="Proteomes" id="UP000184251">
    <property type="component" value="Unassembled WGS sequence"/>
</dbReference>
<dbReference type="PANTHER" id="PTHR46233">
    <property type="entry name" value="HYDROXYACYLGLUTATHIONE HYDROLASE GLOC"/>
    <property type="match status" value="1"/>
</dbReference>
<protein>
    <submittedName>
        <fullName evidence="6">Glyoxylase, beta-lactamase superfamily II</fullName>
    </submittedName>
</protein>
<sequence>MIKKIMSNNYTTNSYFILKGQESVLVDPVGDIAYFRDLLQENHAELKGIIYTHGHYDHIASANELYKEFGCNIYIHEDDMQMLLKPKLNLSGFFGSSFVFEGTEKLVGIKDGESLTVGQLSFKIIHTPGHTPGCICIIYDKAIFTGDTLFKGSIGRTDFPGGSFDVIKKSLGKLKTMNPDFIFHPGHGESGTIGDEVATNPYFE</sequence>
<dbReference type="CDD" id="cd06262">
    <property type="entry name" value="metallo-hydrolase-like_MBL-fold"/>
    <property type="match status" value="1"/>
</dbReference>
<reference evidence="6 7" key="1">
    <citation type="submission" date="2016-11" db="EMBL/GenBank/DDBJ databases">
        <authorList>
            <person name="Jaros S."/>
            <person name="Januszkiewicz K."/>
            <person name="Wedrychowicz H."/>
        </authorList>
    </citation>
    <scope>NUCLEOTIDE SEQUENCE [LARGE SCALE GENOMIC DNA]</scope>
    <source>
        <strain evidence="6 7">DSM 14828</strain>
    </source>
</reference>
<feature type="domain" description="Metallo-beta-lactamase" evidence="5">
    <location>
        <begin position="11"/>
        <end position="187"/>
    </location>
</feature>
<name>A0A1M4S4A9_9FIRM</name>
<proteinExistence type="predicted"/>
<keyword evidence="7" id="KW-1185">Reference proteome</keyword>
<dbReference type="PANTHER" id="PTHR46233:SF3">
    <property type="entry name" value="HYDROXYACYLGLUTATHIONE HYDROLASE GLOC"/>
    <property type="match status" value="1"/>
</dbReference>
<dbReference type="AlphaFoldDB" id="A0A1M4S4A9"/>
<dbReference type="RefSeq" id="WP_073269045.1">
    <property type="nucleotide sequence ID" value="NZ_FQTU01000001.1"/>
</dbReference>
<keyword evidence="2" id="KW-0479">Metal-binding</keyword>
<evidence type="ECO:0000256" key="4">
    <source>
        <dbReference type="ARBA" id="ARBA00022833"/>
    </source>
</evidence>
<evidence type="ECO:0000313" key="6">
    <source>
        <dbReference type="EMBL" id="SHE27052.1"/>
    </source>
</evidence>
<dbReference type="GO" id="GO:0016787">
    <property type="term" value="F:hydrolase activity"/>
    <property type="evidence" value="ECO:0007669"/>
    <property type="project" value="UniProtKB-KW"/>
</dbReference>
<gene>
    <name evidence="6" type="ORF">SAMN02746064_00032</name>
</gene>
<dbReference type="InterPro" id="IPR036866">
    <property type="entry name" value="RibonucZ/Hydroxyglut_hydro"/>
</dbReference>
<evidence type="ECO:0000259" key="5">
    <source>
        <dbReference type="SMART" id="SM00849"/>
    </source>
</evidence>
<comment type="cofactor">
    <cofactor evidence="1">
        <name>Zn(2+)</name>
        <dbReference type="ChEBI" id="CHEBI:29105"/>
    </cofactor>
</comment>
<dbReference type="OrthoDB" id="9802248at2"/>
<organism evidence="6 7">
    <name type="scientific">Alkalibacter saccharofermentans DSM 14828</name>
    <dbReference type="NCBI Taxonomy" id="1120975"/>
    <lineage>
        <taxon>Bacteria</taxon>
        <taxon>Bacillati</taxon>
        <taxon>Bacillota</taxon>
        <taxon>Clostridia</taxon>
        <taxon>Eubacteriales</taxon>
        <taxon>Eubacteriaceae</taxon>
        <taxon>Alkalibacter</taxon>
    </lineage>
</organism>
<accession>A0A1M4S4A9</accession>
<dbReference type="Pfam" id="PF00753">
    <property type="entry name" value="Lactamase_B"/>
    <property type="match status" value="1"/>
</dbReference>
<dbReference type="InterPro" id="IPR051453">
    <property type="entry name" value="MBL_Glyoxalase_II"/>
</dbReference>
<dbReference type="EMBL" id="FQTU01000001">
    <property type="protein sequence ID" value="SHE27052.1"/>
    <property type="molecule type" value="Genomic_DNA"/>
</dbReference>
<evidence type="ECO:0000313" key="7">
    <source>
        <dbReference type="Proteomes" id="UP000184251"/>
    </source>
</evidence>
<dbReference type="GO" id="GO:0046872">
    <property type="term" value="F:metal ion binding"/>
    <property type="evidence" value="ECO:0007669"/>
    <property type="project" value="UniProtKB-KW"/>
</dbReference>
<evidence type="ECO:0000256" key="2">
    <source>
        <dbReference type="ARBA" id="ARBA00022723"/>
    </source>
</evidence>
<dbReference type="SMART" id="SM00849">
    <property type="entry name" value="Lactamase_B"/>
    <property type="match status" value="1"/>
</dbReference>
<evidence type="ECO:0000256" key="3">
    <source>
        <dbReference type="ARBA" id="ARBA00022801"/>
    </source>
</evidence>
<dbReference type="STRING" id="1120975.SAMN02746064_00032"/>
<dbReference type="InterPro" id="IPR001279">
    <property type="entry name" value="Metallo-B-lactamas"/>
</dbReference>
<keyword evidence="4" id="KW-0862">Zinc</keyword>
<keyword evidence="3" id="KW-0378">Hydrolase</keyword>
<evidence type="ECO:0000256" key="1">
    <source>
        <dbReference type="ARBA" id="ARBA00001947"/>
    </source>
</evidence>
<dbReference type="Gene3D" id="3.60.15.10">
    <property type="entry name" value="Ribonuclease Z/Hydroxyacylglutathione hydrolase-like"/>
    <property type="match status" value="1"/>
</dbReference>